<keyword evidence="4" id="KW-0539">Nucleus</keyword>
<dbReference type="GO" id="GO:0005665">
    <property type="term" value="C:RNA polymerase II, core complex"/>
    <property type="evidence" value="ECO:0007669"/>
    <property type="project" value="UniProtKB-ARBA"/>
</dbReference>
<dbReference type="Proteomes" id="UP000285405">
    <property type="component" value="Unassembled WGS sequence"/>
</dbReference>
<dbReference type="Gene3D" id="3.90.940.20">
    <property type="entry name" value="RPB5-like RNA polymerase subunit"/>
    <property type="match status" value="1"/>
</dbReference>
<dbReference type="HAMAP" id="MF_00025">
    <property type="entry name" value="RNApol_Rpo5_RPB5"/>
    <property type="match status" value="1"/>
</dbReference>
<evidence type="ECO:0000313" key="9">
    <source>
        <dbReference type="Proteomes" id="UP000285405"/>
    </source>
</evidence>
<dbReference type="OrthoDB" id="248779at2759"/>
<evidence type="ECO:0000259" key="6">
    <source>
        <dbReference type="Pfam" id="PF01191"/>
    </source>
</evidence>
<dbReference type="PIRSF" id="PIRSF000747">
    <property type="entry name" value="RPB5"/>
    <property type="match status" value="1"/>
</dbReference>
<evidence type="ECO:0000256" key="3">
    <source>
        <dbReference type="ARBA" id="ARBA00023163"/>
    </source>
</evidence>
<dbReference type="InterPro" id="IPR014381">
    <property type="entry name" value="Arch_Rpo5/euc_Rpb5"/>
</dbReference>
<feature type="domain" description="RNA polymerase Rpb5 N-terminal" evidence="7">
    <location>
        <begin position="16"/>
        <end position="124"/>
    </location>
</feature>
<dbReference type="FunFam" id="3.90.940.20:FF:000001">
    <property type="entry name" value="DNA-directed RNA polymerases I, II, and III subunit RPABC1"/>
    <property type="match status" value="1"/>
</dbReference>
<dbReference type="GO" id="GO:0005666">
    <property type="term" value="C:RNA polymerase III complex"/>
    <property type="evidence" value="ECO:0007669"/>
    <property type="project" value="TreeGrafter"/>
</dbReference>
<dbReference type="InterPro" id="IPR036710">
    <property type="entry name" value="RNA_pol_Rpb5_N_sf"/>
</dbReference>
<dbReference type="InterPro" id="IPR005571">
    <property type="entry name" value="RNA_pol_Rpb5_N"/>
</dbReference>
<organism evidence="8 9">
    <name type="scientific">Golovinomyces cichoracearum</name>
    <dbReference type="NCBI Taxonomy" id="62708"/>
    <lineage>
        <taxon>Eukaryota</taxon>
        <taxon>Fungi</taxon>
        <taxon>Dikarya</taxon>
        <taxon>Ascomycota</taxon>
        <taxon>Pezizomycotina</taxon>
        <taxon>Leotiomycetes</taxon>
        <taxon>Erysiphales</taxon>
        <taxon>Erysiphaceae</taxon>
        <taxon>Golovinomyces</taxon>
    </lineage>
</organism>
<comment type="caution">
    <text evidence="8">The sequence shown here is derived from an EMBL/GenBank/DDBJ whole genome shotgun (WGS) entry which is preliminary data.</text>
</comment>
<dbReference type="GO" id="GO:0042797">
    <property type="term" value="P:tRNA transcription by RNA polymerase III"/>
    <property type="evidence" value="ECO:0007669"/>
    <property type="project" value="TreeGrafter"/>
</dbReference>
<dbReference type="InterPro" id="IPR000783">
    <property type="entry name" value="RNA_pol_subH/Rpb5_C"/>
</dbReference>
<evidence type="ECO:0000256" key="2">
    <source>
        <dbReference type="ARBA" id="ARBA00020809"/>
    </source>
</evidence>
<dbReference type="NCBIfam" id="NF007129">
    <property type="entry name" value="PRK09570.1"/>
    <property type="match status" value="1"/>
</dbReference>
<keyword evidence="3" id="KW-0804">Transcription</keyword>
<evidence type="ECO:0000256" key="5">
    <source>
        <dbReference type="ARBA" id="ARBA00025765"/>
    </source>
</evidence>
<dbReference type="PANTHER" id="PTHR10535:SF0">
    <property type="entry name" value="DNA-DIRECTED RNA POLYMERASES I, II, AND III SUBUNIT RPABC1"/>
    <property type="match status" value="1"/>
</dbReference>
<dbReference type="InterPro" id="IPR035913">
    <property type="entry name" value="RPB5-like_sf"/>
</dbReference>
<reference evidence="8 9" key="1">
    <citation type="journal article" date="2018" name="BMC Genomics">
        <title>Comparative genome analyses reveal sequence features reflecting distinct modes of host-adaptation between dicot and monocot powdery mildew.</title>
        <authorList>
            <person name="Wu Y."/>
            <person name="Ma X."/>
            <person name="Pan Z."/>
            <person name="Kale S.D."/>
            <person name="Song Y."/>
            <person name="King H."/>
            <person name="Zhang Q."/>
            <person name="Presley C."/>
            <person name="Deng X."/>
            <person name="Wei C.I."/>
            <person name="Xiao S."/>
        </authorList>
    </citation>
    <scope>NUCLEOTIDE SEQUENCE [LARGE SCALE GENOMIC DNA]</scope>
    <source>
        <strain evidence="8">UCSC1</strain>
    </source>
</reference>
<dbReference type="GO" id="GO:0003677">
    <property type="term" value="F:DNA binding"/>
    <property type="evidence" value="ECO:0007669"/>
    <property type="project" value="InterPro"/>
</dbReference>
<protein>
    <recommendedName>
        <fullName evidence="2">DNA-directed RNA polymerases I, II, and III subunit RPABC1</fullName>
    </recommendedName>
</protein>
<dbReference type="GO" id="GO:0005736">
    <property type="term" value="C:RNA polymerase I complex"/>
    <property type="evidence" value="ECO:0007669"/>
    <property type="project" value="UniProtKB-ARBA"/>
</dbReference>
<dbReference type="SUPFAM" id="SSF53036">
    <property type="entry name" value="Eukaryotic RPB5 N-terminal domain"/>
    <property type="match status" value="1"/>
</dbReference>
<dbReference type="PANTHER" id="PTHR10535">
    <property type="entry name" value="DNA-DIRECTED RNA POLYMERASES I, II, AND III SUBUNIT RPABC1"/>
    <property type="match status" value="1"/>
</dbReference>
<dbReference type="GO" id="GO:0003899">
    <property type="term" value="F:DNA-directed RNA polymerase activity"/>
    <property type="evidence" value="ECO:0007669"/>
    <property type="project" value="InterPro"/>
</dbReference>
<feature type="domain" description="RNA polymerase subunit H/Rpb5 C-terminal" evidence="6">
    <location>
        <begin position="168"/>
        <end position="240"/>
    </location>
</feature>
<name>A0A420HIR8_9PEZI</name>
<dbReference type="Pfam" id="PF01191">
    <property type="entry name" value="RNA_pol_Rpb5_C"/>
    <property type="match status" value="1"/>
</dbReference>
<dbReference type="InterPro" id="IPR020608">
    <property type="entry name" value="RNA_pol_subH/Rpb5_CS"/>
</dbReference>
<dbReference type="PROSITE" id="PS01110">
    <property type="entry name" value="RNA_POL_H_23KD"/>
    <property type="match status" value="1"/>
</dbReference>
<dbReference type="AlphaFoldDB" id="A0A420HIR8"/>
<evidence type="ECO:0000256" key="4">
    <source>
        <dbReference type="ARBA" id="ARBA00023242"/>
    </source>
</evidence>
<dbReference type="Gene3D" id="3.40.1340.10">
    <property type="entry name" value="RNA polymerase, Rpb5, N-terminal domain"/>
    <property type="match status" value="1"/>
</dbReference>
<gene>
    <name evidence="8" type="ORF">GcC1_190017</name>
</gene>
<dbReference type="EMBL" id="MCBR01019084">
    <property type="protein sequence ID" value="RKF57279.1"/>
    <property type="molecule type" value="Genomic_DNA"/>
</dbReference>
<evidence type="ECO:0000259" key="7">
    <source>
        <dbReference type="Pfam" id="PF03871"/>
    </source>
</evidence>
<keyword evidence="8" id="KW-0240">DNA-directed RNA polymerase</keyword>
<comment type="similarity">
    <text evidence="5">Belongs to the archaeal Rpo5/eukaryotic RPB5 RNA polymerase subunit family.</text>
</comment>
<proteinExistence type="inferred from homology"/>
<dbReference type="GO" id="GO:0006362">
    <property type="term" value="P:transcription elongation by RNA polymerase I"/>
    <property type="evidence" value="ECO:0007669"/>
    <property type="project" value="UniProtKB-ARBA"/>
</dbReference>
<dbReference type="GO" id="GO:0006367">
    <property type="term" value="P:transcription initiation at RNA polymerase II promoter"/>
    <property type="evidence" value="ECO:0007669"/>
    <property type="project" value="UniProtKB-ARBA"/>
</dbReference>
<dbReference type="Pfam" id="PF03871">
    <property type="entry name" value="RNA_pol_Rpb5_N"/>
    <property type="match status" value="1"/>
</dbReference>
<evidence type="ECO:0000256" key="1">
    <source>
        <dbReference type="ARBA" id="ARBA00004123"/>
    </source>
</evidence>
<evidence type="ECO:0000313" key="8">
    <source>
        <dbReference type="EMBL" id="RKF57279.1"/>
    </source>
</evidence>
<accession>A0A420HIR8</accession>
<sequence length="241" mass="27317">MSSDEDRAKKHKEASEREAAKLWRAWRTVHEMVQDRGYELSEDEVKISFDDFKYKCTADDGSVLARRKNMTFSARPSDAMMARYSNPATTSGSQPSPPDIGTIWVEFLPDTSVGIKQMRTFAQHLVSNSFHTGILVTCVSITPAALKIIPAVANETRIECFVEQDLLVNITHHELVPKHVPLSREERAAVLNRYRLKDTQLPRIQLGDPVARYLGLRRGQVVKIIRKSETAGRYASYRLCV</sequence>
<dbReference type="SUPFAM" id="SSF55287">
    <property type="entry name" value="RPB5-like RNA polymerase subunit"/>
    <property type="match status" value="1"/>
</dbReference>
<dbReference type="FunFam" id="3.40.1340.10:FF:000002">
    <property type="entry name" value="DNA-directed RNA polymerases I, II, and III subunit RPABC1"/>
    <property type="match status" value="1"/>
</dbReference>
<comment type="subcellular location">
    <subcellularLocation>
        <location evidence="1">Nucleus</location>
    </subcellularLocation>
</comment>